<sequence>MGLPKTTPRFLPTLTEVVQPRHAQAAAPQVEPPLSIDVDALVDRVMLSVAPHIENQLRELVTDVVQEQLRELTPRIQHDLEVVVRTAVTGALADLPSSGT</sequence>
<evidence type="ECO:0000313" key="2">
    <source>
        <dbReference type="Proteomes" id="UP001268089"/>
    </source>
</evidence>
<dbReference type="EMBL" id="JAVDXO010000001">
    <property type="protein sequence ID" value="MDR7305160.1"/>
    <property type="molecule type" value="Genomic_DNA"/>
</dbReference>
<comment type="caution">
    <text evidence="1">The sequence shown here is derived from an EMBL/GenBank/DDBJ whole genome shotgun (WGS) entry which is preliminary data.</text>
</comment>
<name>A0ABU1ZI01_9BURK</name>
<evidence type="ECO:0008006" key="3">
    <source>
        <dbReference type="Google" id="ProtNLM"/>
    </source>
</evidence>
<proteinExistence type="predicted"/>
<evidence type="ECO:0000313" key="1">
    <source>
        <dbReference type="EMBL" id="MDR7305160.1"/>
    </source>
</evidence>
<organism evidence="1 2">
    <name type="scientific">Rhodoferax saidenbachensis</name>
    <dbReference type="NCBI Taxonomy" id="1484693"/>
    <lineage>
        <taxon>Bacteria</taxon>
        <taxon>Pseudomonadati</taxon>
        <taxon>Pseudomonadota</taxon>
        <taxon>Betaproteobacteria</taxon>
        <taxon>Burkholderiales</taxon>
        <taxon>Comamonadaceae</taxon>
        <taxon>Rhodoferax</taxon>
    </lineage>
</organism>
<gene>
    <name evidence="1" type="ORF">J2X15_000426</name>
</gene>
<reference evidence="1 2" key="1">
    <citation type="submission" date="2023-07" db="EMBL/GenBank/DDBJ databases">
        <title>Sorghum-associated microbial communities from plants grown in Nebraska, USA.</title>
        <authorList>
            <person name="Schachtman D."/>
        </authorList>
    </citation>
    <scope>NUCLEOTIDE SEQUENCE [LARGE SCALE GENOMIC DNA]</scope>
    <source>
        <strain evidence="1 2">BE308</strain>
    </source>
</reference>
<dbReference type="Proteomes" id="UP001268089">
    <property type="component" value="Unassembled WGS sequence"/>
</dbReference>
<accession>A0ABU1ZI01</accession>
<dbReference type="RefSeq" id="WP_310339042.1">
    <property type="nucleotide sequence ID" value="NZ_JAVDXO010000001.1"/>
</dbReference>
<keyword evidence="2" id="KW-1185">Reference proteome</keyword>
<protein>
    <recommendedName>
        <fullName evidence="3">DUF2486 domain-containing protein</fullName>
    </recommendedName>
</protein>